<proteinExistence type="predicted"/>
<name>A0A1H7V8S4_9BACT</name>
<reference evidence="2 3" key="1">
    <citation type="submission" date="2016-10" db="EMBL/GenBank/DDBJ databases">
        <authorList>
            <person name="de Groot N.N."/>
        </authorList>
    </citation>
    <scope>NUCLEOTIDE SEQUENCE [LARGE SCALE GENOMIC DNA]</scope>
    <source>
        <strain evidence="2 3">DSM 21039</strain>
    </source>
</reference>
<feature type="transmembrane region" description="Helical" evidence="1">
    <location>
        <begin position="17"/>
        <end position="34"/>
    </location>
</feature>
<evidence type="ECO:0000256" key="1">
    <source>
        <dbReference type="SAM" id="Phobius"/>
    </source>
</evidence>
<keyword evidence="1" id="KW-0812">Transmembrane</keyword>
<evidence type="ECO:0000313" key="2">
    <source>
        <dbReference type="EMBL" id="SEM05566.1"/>
    </source>
</evidence>
<accession>A0A1H7V8S4</accession>
<keyword evidence="1" id="KW-0472">Membrane</keyword>
<keyword evidence="3" id="KW-1185">Reference proteome</keyword>
<keyword evidence="1" id="KW-1133">Transmembrane helix</keyword>
<organism evidence="2 3">
    <name type="scientific">Chitinophaga rupis</name>
    <dbReference type="NCBI Taxonomy" id="573321"/>
    <lineage>
        <taxon>Bacteria</taxon>
        <taxon>Pseudomonadati</taxon>
        <taxon>Bacteroidota</taxon>
        <taxon>Chitinophagia</taxon>
        <taxon>Chitinophagales</taxon>
        <taxon>Chitinophagaceae</taxon>
        <taxon>Chitinophaga</taxon>
    </lineage>
</organism>
<dbReference type="EMBL" id="FOBB01000003">
    <property type="protein sequence ID" value="SEM05566.1"/>
    <property type="molecule type" value="Genomic_DNA"/>
</dbReference>
<dbReference type="AlphaFoldDB" id="A0A1H7V8S4"/>
<evidence type="ECO:0000313" key="3">
    <source>
        <dbReference type="Proteomes" id="UP000198984"/>
    </source>
</evidence>
<protein>
    <submittedName>
        <fullName evidence="2">Uncharacterized protein</fullName>
    </submittedName>
</protein>
<dbReference type="Proteomes" id="UP000198984">
    <property type="component" value="Unassembled WGS sequence"/>
</dbReference>
<sequence length="52" mass="6125">MNEINVKGNAAKSRQDLIAVFPFYIYNLKFYILYKQLSRSSFIYAVPFSRAK</sequence>
<gene>
    <name evidence="2" type="ORF">SAMN04488505_103253</name>
</gene>